<evidence type="ECO:0008006" key="4">
    <source>
        <dbReference type="Google" id="ProtNLM"/>
    </source>
</evidence>
<name>A0ABT5VK65_9BACI</name>
<dbReference type="EMBL" id="JAOTPO010000022">
    <property type="protein sequence ID" value="MDE5415848.1"/>
    <property type="molecule type" value="Genomic_DNA"/>
</dbReference>
<protein>
    <recommendedName>
        <fullName evidence="4">DUF4367 domain-containing protein</fullName>
    </recommendedName>
</protein>
<reference evidence="2" key="1">
    <citation type="submission" date="2024-05" db="EMBL/GenBank/DDBJ databases">
        <title>Alkalihalobacillus sp. strain MEB203 novel alkaliphilic bacterium from Lonar Lake, India.</title>
        <authorList>
            <person name="Joshi A."/>
            <person name="Thite S."/>
            <person name="Mengade P."/>
        </authorList>
    </citation>
    <scope>NUCLEOTIDE SEQUENCE</scope>
    <source>
        <strain evidence="2">MEB 203</strain>
    </source>
</reference>
<accession>A0ABT5VK65</accession>
<evidence type="ECO:0000313" key="2">
    <source>
        <dbReference type="EMBL" id="MDE5415848.1"/>
    </source>
</evidence>
<proteinExistence type="predicted"/>
<feature type="chain" id="PRO_5045250384" description="DUF4367 domain-containing protein" evidence="1">
    <location>
        <begin position="25"/>
        <end position="180"/>
    </location>
</feature>
<feature type="signal peptide" evidence="1">
    <location>
        <begin position="1"/>
        <end position="24"/>
    </location>
</feature>
<comment type="caution">
    <text evidence="2">The sequence shown here is derived from an EMBL/GenBank/DDBJ whole genome shotgun (WGS) entry which is preliminary data.</text>
</comment>
<gene>
    <name evidence="2" type="ORF">N7Z68_21085</name>
</gene>
<sequence length="180" mass="21049">MKKTVSAFLFILIVLGSSSGWVHAEDYYGESYWNPQSIEEQYEIMGYRSLQVAVKEFENLYQRKVSLPNKLPSIEITHTFGIIDSYSYPAKLEIEYVNENKPREQIKMFIIPEAQGIYNKAKVARLFTLTDNSKAIQLRDRYHNILIFHKNGWEYILANSKRIEEQVSIDDLIEMANSIQ</sequence>
<organism evidence="2 3">
    <name type="scientific">Alkalihalobacterium chitinilyticum</name>
    <dbReference type="NCBI Taxonomy" id="2980103"/>
    <lineage>
        <taxon>Bacteria</taxon>
        <taxon>Bacillati</taxon>
        <taxon>Bacillota</taxon>
        <taxon>Bacilli</taxon>
        <taxon>Bacillales</taxon>
        <taxon>Bacillaceae</taxon>
        <taxon>Alkalihalobacterium</taxon>
    </lineage>
</organism>
<keyword evidence="3" id="KW-1185">Reference proteome</keyword>
<keyword evidence="1" id="KW-0732">Signal</keyword>
<evidence type="ECO:0000256" key="1">
    <source>
        <dbReference type="SAM" id="SignalP"/>
    </source>
</evidence>
<dbReference type="Proteomes" id="UP001148125">
    <property type="component" value="Unassembled WGS sequence"/>
</dbReference>
<dbReference type="RefSeq" id="WP_275120440.1">
    <property type="nucleotide sequence ID" value="NZ_JAOTPO010000022.1"/>
</dbReference>
<evidence type="ECO:0000313" key="3">
    <source>
        <dbReference type="Proteomes" id="UP001148125"/>
    </source>
</evidence>